<sequence>MVRAKMQTRNFILTLSVSLFSKDEDDGNITHGNVWGDDDDDDDDDDNDDDDDDDDDVDDDDDDDDDDHDGDGGGGSDCDGGNVMAQMIEN</sequence>
<dbReference type="AlphaFoldDB" id="A0AAV4CBU9"/>
<evidence type="ECO:0000256" key="1">
    <source>
        <dbReference type="SAM" id="MobiDB-lite"/>
    </source>
</evidence>
<comment type="caution">
    <text evidence="2">The sequence shown here is derived from an EMBL/GenBank/DDBJ whole genome shotgun (WGS) entry which is preliminary data.</text>
</comment>
<organism evidence="2 3">
    <name type="scientific">Plakobranchus ocellatus</name>
    <dbReference type="NCBI Taxonomy" id="259542"/>
    <lineage>
        <taxon>Eukaryota</taxon>
        <taxon>Metazoa</taxon>
        <taxon>Spiralia</taxon>
        <taxon>Lophotrochozoa</taxon>
        <taxon>Mollusca</taxon>
        <taxon>Gastropoda</taxon>
        <taxon>Heterobranchia</taxon>
        <taxon>Euthyneura</taxon>
        <taxon>Panpulmonata</taxon>
        <taxon>Sacoglossa</taxon>
        <taxon>Placobranchoidea</taxon>
        <taxon>Plakobranchidae</taxon>
        <taxon>Plakobranchus</taxon>
    </lineage>
</organism>
<evidence type="ECO:0000313" key="2">
    <source>
        <dbReference type="EMBL" id="GFO28890.1"/>
    </source>
</evidence>
<keyword evidence="3" id="KW-1185">Reference proteome</keyword>
<proteinExistence type="predicted"/>
<dbReference type="EMBL" id="BLXT01006084">
    <property type="protein sequence ID" value="GFO28890.1"/>
    <property type="molecule type" value="Genomic_DNA"/>
</dbReference>
<name>A0AAV4CBU9_9GAST</name>
<evidence type="ECO:0000313" key="3">
    <source>
        <dbReference type="Proteomes" id="UP000735302"/>
    </source>
</evidence>
<protein>
    <submittedName>
        <fullName evidence="2">Uncharacterized protein</fullName>
    </submittedName>
</protein>
<feature type="region of interest" description="Disordered" evidence="1">
    <location>
        <begin position="22"/>
        <end position="90"/>
    </location>
</feature>
<feature type="compositionally biased region" description="Acidic residues" evidence="1">
    <location>
        <begin position="36"/>
        <end position="69"/>
    </location>
</feature>
<gene>
    <name evidence="2" type="ORF">PoB_005539500</name>
</gene>
<dbReference type="Proteomes" id="UP000735302">
    <property type="component" value="Unassembled WGS sequence"/>
</dbReference>
<accession>A0AAV4CBU9</accession>
<reference evidence="2 3" key="1">
    <citation type="journal article" date="2021" name="Elife">
        <title>Chloroplast acquisition without the gene transfer in kleptoplastic sea slugs, Plakobranchus ocellatus.</title>
        <authorList>
            <person name="Maeda T."/>
            <person name="Takahashi S."/>
            <person name="Yoshida T."/>
            <person name="Shimamura S."/>
            <person name="Takaki Y."/>
            <person name="Nagai Y."/>
            <person name="Toyoda A."/>
            <person name="Suzuki Y."/>
            <person name="Arimoto A."/>
            <person name="Ishii H."/>
            <person name="Satoh N."/>
            <person name="Nishiyama T."/>
            <person name="Hasebe M."/>
            <person name="Maruyama T."/>
            <person name="Minagawa J."/>
            <person name="Obokata J."/>
            <person name="Shigenobu S."/>
        </authorList>
    </citation>
    <scope>NUCLEOTIDE SEQUENCE [LARGE SCALE GENOMIC DNA]</scope>
</reference>